<dbReference type="PANTHER" id="PTHR42946:SF1">
    <property type="entry name" value="PHOSPHOGLUCOMUTASE (ALPHA-D-GLUCOSE-1,6-BISPHOSPHATE-DEPENDENT)"/>
    <property type="match status" value="1"/>
</dbReference>
<dbReference type="InterPro" id="IPR016055">
    <property type="entry name" value="A-D-PHexomutase_a/b/a-I/II/III"/>
</dbReference>
<dbReference type="Pfam" id="PF02878">
    <property type="entry name" value="PGM_PMM_I"/>
    <property type="match status" value="1"/>
</dbReference>
<evidence type="ECO:0000256" key="10">
    <source>
        <dbReference type="RuleBase" id="RU004327"/>
    </source>
</evidence>
<evidence type="ECO:0000259" key="14">
    <source>
        <dbReference type="Pfam" id="PF02880"/>
    </source>
</evidence>
<evidence type="ECO:0000259" key="11">
    <source>
        <dbReference type="Pfam" id="PF00408"/>
    </source>
</evidence>
<dbReference type="GO" id="GO:0008966">
    <property type="term" value="F:phosphoglucosamine mutase activity"/>
    <property type="evidence" value="ECO:0007669"/>
    <property type="project" value="UniProtKB-UniRule"/>
</dbReference>
<dbReference type="InterPro" id="IPR005846">
    <property type="entry name" value="A-D-PHexomutase_a/b/a-III"/>
</dbReference>
<evidence type="ECO:0000256" key="7">
    <source>
        <dbReference type="ARBA" id="ARBA00068193"/>
    </source>
</evidence>
<dbReference type="EC" id="5.4.2.10" evidence="6 8"/>
<dbReference type="Pfam" id="PF02879">
    <property type="entry name" value="PGM_PMM_II"/>
    <property type="match status" value="1"/>
</dbReference>
<sequence>MGRKFFGTDGIRGRTNTGVMTAAMAMRVGQAAGAHFARGDHRHRVVIGKDTRLSGYMMENALVAGFTSVGMDVIMTGPLPTPAIALLTREMRADMGVMISASHNPYEDNGIKLFGPDGFKLSDDDELAIEALIEAEPQLAPPARIGRARRIDDAAGRYIHAVKQSIGSDVRFDNLKVVIDCAHGAAYQVAPTAIWELGAEVVSIGVLPNGLNINDGVGSTAIEALQARVVEEKADIGIALDGDADRLIVVDEKGQKVDGDQLMALIATRMQEKGDLSGGGIVSTVMSNLGLERYLQSIGLKLERTKVGDRYVLERMKEGGFNLGGEQSGHMILLDHATTGDGTVAAMRVLAGLVRSGKPASELLHLFDPVPQLLKNVRYDGGAPLEDANVKAVIAGAEAELAGCGRLVIRPSGTEPVIRVMAEGDDAAQVEAIVDRICDAVRDAT</sequence>
<dbReference type="GO" id="GO:0009252">
    <property type="term" value="P:peptidoglycan biosynthetic process"/>
    <property type="evidence" value="ECO:0007669"/>
    <property type="project" value="TreeGrafter"/>
</dbReference>
<feature type="active site" description="Phosphoserine intermediate" evidence="8">
    <location>
        <position position="102"/>
    </location>
</feature>
<comment type="function">
    <text evidence="8 10">Catalyzes the conversion of glucosamine-6-phosphate to glucosamine-1-phosphate.</text>
</comment>
<dbReference type="InterPro" id="IPR005845">
    <property type="entry name" value="A-D-PHexomutase_a/b/a-II"/>
</dbReference>
<dbReference type="InterPro" id="IPR006352">
    <property type="entry name" value="GlmM_bact"/>
</dbReference>
<keyword evidence="4 8" id="KW-0460">Magnesium</keyword>
<dbReference type="Pfam" id="PF00408">
    <property type="entry name" value="PGM_PMM_IV"/>
    <property type="match status" value="1"/>
</dbReference>
<dbReference type="PANTHER" id="PTHR42946">
    <property type="entry name" value="PHOSPHOHEXOSE MUTASE"/>
    <property type="match status" value="1"/>
</dbReference>
<dbReference type="HAMAP" id="MF_01554_B">
    <property type="entry name" value="GlmM_B"/>
    <property type="match status" value="1"/>
</dbReference>
<feature type="domain" description="Alpha-D-phosphohexomutase alpha/beta/alpha" evidence="13">
    <location>
        <begin position="157"/>
        <end position="254"/>
    </location>
</feature>
<dbReference type="OrthoDB" id="9803322at2"/>
<dbReference type="Pfam" id="PF02880">
    <property type="entry name" value="PGM_PMM_III"/>
    <property type="match status" value="1"/>
</dbReference>
<dbReference type="GO" id="GO:0006048">
    <property type="term" value="P:UDP-N-acetylglucosamine biosynthetic process"/>
    <property type="evidence" value="ECO:0007669"/>
    <property type="project" value="TreeGrafter"/>
</dbReference>
<accession>A0A562UU66</accession>
<reference evidence="15 16" key="1">
    <citation type="submission" date="2019-07" db="EMBL/GenBank/DDBJ databases">
        <title>Genomic Encyclopedia of Archaeal and Bacterial Type Strains, Phase II (KMG-II): from individual species to whole genera.</title>
        <authorList>
            <person name="Goeker M."/>
        </authorList>
    </citation>
    <scope>NUCLEOTIDE SEQUENCE [LARGE SCALE GENOMIC DNA]</scope>
    <source>
        <strain evidence="15 16">ATCC BAA-2084</strain>
    </source>
</reference>
<dbReference type="Proteomes" id="UP000320547">
    <property type="component" value="Unassembled WGS sequence"/>
</dbReference>
<dbReference type="GO" id="GO:0000287">
    <property type="term" value="F:magnesium ion binding"/>
    <property type="evidence" value="ECO:0007669"/>
    <property type="project" value="UniProtKB-UniRule"/>
</dbReference>
<feature type="binding site" evidence="8">
    <location>
        <position position="245"/>
    </location>
    <ligand>
        <name>Mg(2+)</name>
        <dbReference type="ChEBI" id="CHEBI:18420"/>
    </ligand>
</feature>
<name>A0A562UU66_9SPHN</name>
<dbReference type="EMBL" id="VLLK01000001">
    <property type="protein sequence ID" value="TWJ09182.1"/>
    <property type="molecule type" value="Genomic_DNA"/>
</dbReference>
<dbReference type="InterPro" id="IPR005843">
    <property type="entry name" value="A-D-PHexomutase_C"/>
</dbReference>
<dbReference type="GO" id="GO:0005975">
    <property type="term" value="P:carbohydrate metabolic process"/>
    <property type="evidence" value="ECO:0007669"/>
    <property type="project" value="InterPro"/>
</dbReference>
<evidence type="ECO:0000256" key="2">
    <source>
        <dbReference type="ARBA" id="ARBA00022553"/>
    </source>
</evidence>
<evidence type="ECO:0000256" key="3">
    <source>
        <dbReference type="ARBA" id="ARBA00022723"/>
    </source>
</evidence>
<dbReference type="FunFam" id="3.30.310.50:FF:000001">
    <property type="entry name" value="Phosphoglucosamine mutase"/>
    <property type="match status" value="1"/>
</dbReference>
<dbReference type="InterPro" id="IPR050060">
    <property type="entry name" value="Phosphoglucosamine_mutase"/>
</dbReference>
<evidence type="ECO:0000256" key="4">
    <source>
        <dbReference type="ARBA" id="ARBA00022842"/>
    </source>
</evidence>
<dbReference type="AlphaFoldDB" id="A0A562UU66"/>
<comment type="catalytic activity">
    <reaction evidence="8 10">
        <text>alpha-D-glucosamine 1-phosphate = D-glucosamine 6-phosphate</text>
        <dbReference type="Rhea" id="RHEA:23424"/>
        <dbReference type="ChEBI" id="CHEBI:58516"/>
        <dbReference type="ChEBI" id="CHEBI:58725"/>
        <dbReference type="EC" id="5.4.2.10"/>
    </reaction>
</comment>
<comment type="similarity">
    <text evidence="1 8 9">Belongs to the phosphohexose mutase family.</text>
</comment>
<comment type="cofactor">
    <cofactor evidence="8">
        <name>Mg(2+)</name>
        <dbReference type="ChEBI" id="CHEBI:18420"/>
    </cofactor>
    <text evidence="8">Binds 1 Mg(2+) ion per subunit.</text>
</comment>
<evidence type="ECO:0000256" key="8">
    <source>
        <dbReference type="HAMAP-Rule" id="MF_01554"/>
    </source>
</evidence>
<evidence type="ECO:0000313" key="15">
    <source>
        <dbReference type="EMBL" id="TWJ09182.1"/>
    </source>
</evidence>
<evidence type="ECO:0000256" key="6">
    <source>
        <dbReference type="ARBA" id="ARBA00066330"/>
    </source>
</evidence>
<feature type="binding site" evidence="8">
    <location>
        <position position="241"/>
    </location>
    <ligand>
        <name>Mg(2+)</name>
        <dbReference type="ChEBI" id="CHEBI:18420"/>
    </ligand>
</feature>
<dbReference type="Gene3D" id="3.40.120.10">
    <property type="entry name" value="Alpha-D-Glucose-1,6-Bisphosphate, subunit A, domain 3"/>
    <property type="match status" value="3"/>
</dbReference>
<comment type="PTM">
    <text evidence="8">Activated by phosphorylation.</text>
</comment>
<keyword evidence="16" id="KW-1185">Reference proteome</keyword>
<comment type="caution">
    <text evidence="15">The sequence shown here is derived from an EMBL/GenBank/DDBJ whole genome shotgun (WGS) entry which is preliminary data.</text>
</comment>
<dbReference type="NCBIfam" id="TIGR01455">
    <property type="entry name" value="glmM"/>
    <property type="match status" value="1"/>
</dbReference>
<feature type="domain" description="Alpha-D-phosphohexomutase alpha/beta/alpha" evidence="14">
    <location>
        <begin position="258"/>
        <end position="367"/>
    </location>
</feature>
<dbReference type="GO" id="GO:0004615">
    <property type="term" value="F:phosphomannomutase activity"/>
    <property type="evidence" value="ECO:0007669"/>
    <property type="project" value="TreeGrafter"/>
</dbReference>
<dbReference type="FunFam" id="3.40.120.10:FF:000001">
    <property type="entry name" value="Phosphoglucosamine mutase"/>
    <property type="match status" value="1"/>
</dbReference>
<gene>
    <name evidence="8" type="primary">glmM</name>
    <name evidence="15" type="ORF">JN10_0807</name>
</gene>
<dbReference type="Gene3D" id="3.30.310.50">
    <property type="entry name" value="Alpha-D-phosphohexomutase, C-terminal domain"/>
    <property type="match status" value="1"/>
</dbReference>
<feature type="domain" description="Alpha-D-phosphohexomutase C-terminal" evidence="11">
    <location>
        <begin position="374"/>
        <end position="439"/>
    </location>
</feature>
<evidence type="ECO:0000259" key="12">
    <source>
        <dbReference type="Pfam" id="PF02878"/>
    </source>
</evidence>
<feature type="binding site" evidence="8">
    <location>
        <position position="243"/>
    </location>
    <ligand>
        <name>Mg(2+)</name>
        <dbReference type="ChEBI" id="CHEBI:18420"/>
    </ligand>
</feature>
<evidence type="ECO:0000256" key="1">
    <source>
        <dbReference type="ARBA" id="ARBA00010231"/>
    </source>
</evidence>
<organism evidence="15 16">
    <name type="scientific">Altererythrobacter ishigakiensis</name>
    <dbReference type="NCBI Taxonomy" id="476157"/>
    <lineage>
        <taxon>Bacteria</taxon>
        <taxon>Pseudomonadati</taxon>
        <taxon>Pseudomonadota</taxon>
        <taxon>Alphaproteobacteria</taxon>
        <taxon>Sphingomonadales</taxon>
        <taxon>Erythrobacteraceae</taxon>
        <taxon>Altererythrobacter</taxon>
    </lineage>
</organism>
<evidence type="ECO:0000313" key="16">
    <source>
        <dbReference type="Proteomes" id="UP000320547"/>
    </source>
</evidence>
<dbReference type="InterPro" id="IPR016066">
    <property type="entry name" value="A-D-PHexomutase_CS"/>
</dbReference>
<keyword evidence="5 8" id="KW-0413">Isomerase</keyword>
<dbReference type="CDD" id="cd05802">
    <property type="entry name" value="GlmM"/>
    <property type="match status" value="1"/>
</dbReference>
<dbReference type="RefSeq" id="WP_067601916.1">
    <property type="nucleotide sequence ID" value="NZ_CP015963.1"/>
</dbReference>
<feature type="modified residue" description="Phosphoserine" evidence="8">
    <location>
        <position position="102"/>
    </location>
</feature>
<dbReference type="NCBIfam" id="NF008139">
    <property type="entry name" value="PRK10887.1"/>
    <property type="match status" value="1"/>
</dbReference>
<protein>
    <recommendedName>
        <fullName evidence="7 8">Phosphoglucosamine mutase</fullName>
        <ecNumber evidence="6 8">5.4.2.10</ecNumber>
    </recommendedName>
</protein>
<proteinExistence type="inferred from homology"/>
<dbReference type="GO" id="GO:0005829">
    <property type="term" value="C:cytosol"/>
    <property type="evidence" value="ECO:0007669"/>
    <property type="project" value="TreeGrafter"/>
</dbReference>
<dbReference type="SUPFAM" id="SSF53738">
    <property type="entry name" value="Phosphoglucomutase, first 3 domains"/>
    <property type="match status" value="3"/>
</dbReference>
<evidence type="ECO:0000256" key="5">
    <source>
        <dbReference type="ARBA" id="ARBA00023235"/>
    </source>
</evidence>
<evidence type="ECO:0000256" key="9">
    <source>
        <dbReference type="RuleBase" id="RU004326"/>
    </source>
</evidence>
<evidence type="ECO:0000259" key="13">
    <source>
        <dbReference type="Pfam" id="PF02879"/>
    </source>
</evidence>
<dbReference type="InterPro" id="IPR005841">
    <property type="entry name" value="Alpha-D-phosphohexomutase_SF"/>
</dbReference>
<dbReference type="SUPFAM" id="SSF55957">
    <property type="entry name" value="Phosphoglucomutase, C-terminal domain"/>
    <property type="match status" value="1"/>
</dbReference>
<dbReference type="PROSITE" id="PS00710">
    <property type="entry name" value="PGM_PMM"/>
    <property type="match status" value="1"/>
</dbReference>
<keyword evidence="2 8" id="KW-0597">Phosphoprotein</keyword>
<dbReference type="STRING" id="476157.GCA_001663155_02546"/>
<dbReference type="InterPro" id="IPR036900">
    <property type="entry name" value="A-D-PHexomutase_C_sf"/>
</dbReference>
<feature type="domain" description="Alpha-D-phosphohexomutase alpha/beta/alpha" evidence="12">
    <location>
        <begin position="4"/>
        <end position="137"/>
    </location>
</feature>
<dbReference type="PRINTS" id="PR00509">
    <property type="entry name" value="PGMPMM"/>
</dbReference>
<dbReference type="InterPro" id="IPR005844">
    <property type="entry name" value="A-D-PHexomutase_a/b/a-I"/>
</dbReference>
<keyword evidence="3 8" id="KW-0479">Metal-binding</keyword>
<feature type="binding site" description="via phosphate group" evidence="8">
    <location>
        <position position="102"/>
    </location>
    <ligand>
        <name>Mg(2+)</name>
        <dbReference type="ChEBI" id="CHEBI:18420"/>
    </ligand>
</feature>
<dbReference type="FunFam" id="3.40.120.10:FF:000002">
    <property type="entry name" value="Phosphoglucosamine mutase"/>
    <property type="match status" value="1"/>
</dbReference>